<comment type="caution">
    <text evidence="4">The sequence shown here is derived from an EMBL/GenBank/DDBJ whole genome shotgun (WGS) entry which is preliminary data.</text>
</comment>
<dbReference type="EMBL" id="JAGRRH010000007">
    <property type="protein sequence ID" value="KAG7365710.1"/>
    <property type="molecule type" value="Genomic_DNA"/>
</dbReference>
<keyword evidence="2" id="KW-1133">Transmembrane helix</keyword>
<evidence type="ECO:0000256" key="2">
    <source>
        <dbReference type="SAM" id="Phobius"/>
    </source>
</evidence>
<dbReference type="AlphaFoldDB" id="A0A9K3Q098"/>
<keyword evidence="5" id="KW-1185">Reference proteome</keyword>
<keyword evidence="3" id="KW-0732">Signal</keyword>
<dbReference type="OrthoDB" id="10668561at2759"/>
<evidence type="ECO:0000313" key="4">
    <source>
        <dbReference type="EMBL" id="KAG7365710.1"/>
    </source>
</evidence>
<reference evidence="4" key="2">
    <citation type="submission" date="2021-04" db="EMBL/GenBank/DDBJ databases">
        <authorList>
            <person name="Podell S."/>
        </authorList>
    </citation>
    <scope>NUCLEOTIDE SEQUENCE</scope>
    <source>
        <strain evidence="4">Hildebrandi</strain>
    </source>
</reference>
<evidence type="ECO:0000313" key="5">
    <source>
        <dbReference type="Proteomes" id="UP000693970"/>
    </source>
</evidence>
<sequence length="442" mass="49710">MTILKKVSPLNTIRRMPTQFLLFVLIWFWGIAAAEDNTNATDSSTDAIILTGPFQQYQLPSFSLTLQVDKYDNSLITFQDRLEETLEDHLEVFFQHKLESILKVPTKVRFDLDSKLVWRELSSDASLSSLSSSSSSSSQTGDYQAQVHSLGKRYDVRGQYDTQMILNYHSNETVTKEMVVTRSLMTLLFIESFQGRNYWDLIHRILSSPTLKDTTDVAIVVLEDGFVPYSGGALPFDDDHWFGITHEKGSPQQSTMGPGMIVALAFVTFFCLAIIVIWTYLCYNVPVSFFMKNSEQHRDGTYKGNDGSSVTEDACTNDSIENGSDDEASWGGNSVGKDWMDIWAKQITSIPIREQFASPRRKKRGQPTRQSFLRPAHQYVSDLDCITELDNESCCNSTVVSAKTTTSTRTSNSKDMKDGSARPRPSPRRTPSISCIDEVDGC</sequence>
<feature type="chain" id="PRO_5039913354" evidence="3">
    <location>
        <begin position="35"/>
        <end position="442"/>
    </location>
</feature>
<accession>A0A9K3Q098</accession>
<feature type="region of interest" description="Disordered" evidence="1">
    <location>
        <begin position="401"/>
        <end position="442"/>
    </location>
</feature>
<evidence type="ECO:0000256" key="1">
    <source>
        <dbReference type="SAM" id="MobiDB-lite"/>
    </source>
</evidence>
<gene>
    <name evidence="4" type="ORF">IV203_028380</name>
</gene>
<proteinExistence type="predicted"/>
<keyword evidence="2" id="KW-0472">Membrane</keyword>
<name>A0A9K3Q098_9STRA</name>
<evidence type="ECO:0000256" key="3">
    <source>
        <dbReference type="SAM" id="SignalP"/>
    </source>
</evidence>
<keyword evidence="2" id="KW-0812">Transmembrane</keyword>
<dbReference type="Proteomes" id="UP000693970">
    <property type="component" value="Unassembled WGS sequence"/>
</dbReference>
<feature type="signal peptide" evidence="3">
    <location>
        <begin position="1"/>
        <end position="34"/>
    </location>
</feature>
<reference evidence="4" key="1">
    <citation type="journal article" date="2021" name="Sci. Rep.">
        <title>Diploid genomic architecture of Nitzschia inconspicua, an elite biomass production diatom.</title>
        <authorList>
            <person name="Oliver A."/>
            <person name="Podell S."/>
            <person name="Pinowska A."/>
            <person name="Traller J.C."/>
            <person name="Smith S.R."/>
            <person name="McClure R."/>
            <person name="Beliaev A."/>
            <person name="Bohutskyi P."/>
            <person name="Hill E.A."/>
            <person name="Rabines A."/>
            <person name="Zheng H."/>
            <person name="Allen L.Z."/>
            <person name="Kuo A."/>
            <person name="Grigoriev I.V."/>
            <person name="Allen A.E."/>
            <person name="Hazlebeck D."/>
            <person name="Allen E.E."/>
        </authorList>
    </citation>
    <scope>NUCLEOTIDE SEQUENCE</scope>
    <source>
        <strain evidence="4">Hildebrandi</strain>
    </source>
</reference>
<feature type="compositionally biased region" description="Basic and acidic residues" evidence="1">
    <location>
        <begin position="412"/>
        <end position="421"/>
    </location>
</feature>
<organism evidence="4 5">
    <name type="scientific">Nitzschia inconspicua</name>
    <dbReference type="NCBI Taxonomy" id="303405"/>
    <lineage>
        <taxon>Eukaryota</taxon>
        <taxon>Sar</taxon>
        <taxon>Stramenopiles</taxon>
        <taxon>Ochrophyta</taxon>
        <taxon>Bacillariophyta</taxon>
        <taxon>Bacillariophyceae</taxon>
        <taxon>Bacillariophycidae</taxon>
        <taxon>Bacillariales</taxon>
        <taxon>Bacillariaceae</taxon>
        <taxon>Nitzschia</taxon>
    </lineage>
</organism>
<feature type="transmembrane region" description="Helical" evidence="2">
    <location>
        <begin position="260"/>
        <end position="283"/>
    </location>
</feature>
<protein>
    <submittedName>
        <fullName evidence="4">Uncharacterized protein</fullName>
    </submittedName>
</protein>
<feature type="compositionally biased region" description="Low complexity" evidence="1">
    <location>
        <begin position="401"/>
        <end position="411"/>
    </location>
</feature>